<dbReference type="PANTHER" id="PTHR24020">
    <property type="entry name" value="COLLAGEN ALPHA"/>
    <property type="match status" value="1"/>
</dbReference>
<evidence type="ECO:0000259" key="1">
    <source>
        <dbReference type="PROSITE" id="PS50234"/>
    </source>
</evidence>
<reference evidence="2 3" key="1">
    <citation type="submission" date="2013-12" db="EMBL/GenBank/DDBJ databases">
        <title>Draft genome of the parsitic nematode Ancylostoma duodenale.</title>
        <authorList>
            <person name="Mitreva M."/>
        </authorList>
    </citation>
    <scope>NUCLEOTIDE SEQUENCE [LARGE SCALE GENOMIC DNA]</scope>
    <source>
        <strain evidence="2 3">Zhejiang</strain>
    </source>
</reference>
<evidence type="ECO:0000313" key="2">
    <source>
        <dbReference type="EMBL" id="KIH55307.1"/>
    </source>
</evidence>
<dbReference type="OrthoDB" id="6132182at2759"/>
<organism evidence="2 3">
    <name type="scientific">Ancylostoma duodenale</name>
    <dbReference type="NCBI Taxonomy" id="51022"/>
    <lineage>
        <taxon>Eukaryota</taxon>
        <taxon>Metazoa</taxon>
        <taxon>Ecdysozoa</taxon>
        <taxon>Nematoda</taxon>
        <taxon>Chromadorea</taxon>
        <taxon>Rhabditida</taxon>
        <taxon>Rhabditina</taxon>
        <taxon>Rhabditomorpha</taxon>
        <taxon>Strongyloidea</taxon>
        <taxon>Ancylostomatidae</taxon>
        <taxon>Ancylostomatinae</taxon>
        <taxon>Ancylostoma</taxon>
    </lineage>
</organism>
<protein>
    <submittedName>
        <fullName evidence="2">von Willebrand factor type A domain protein</fullName>
    </submittedName>
</protein>
<dbReference type="CDD" id="cd00198">
    <property type="entry name" value="vWFA"/>
    <property type="match status" value="1"/>
</dbReference>
<dbReference type="InterPro" id="IPR036465">
    <property type="entry name" value="vWFA_dom_sf"/>
</dbReference>
<name>A0A0C2CZT4_9BILA</name>
<dbReference type="InterPro" id="IPR002035">
    <property type="entry name" value="VWF_A"/>
</dbReference>
<dbReference type="GO" id="GO:0005615">
    <property type="term" value="C:extracellular space"/>
    <property type="evidence" value="ECO:0007669"/>
    <property type="project" value="TreeGrafter"/>
</dbReference>
<gene>
    <name evidence="2" type="ORF">ANCDUO_14540</name>
</gene>
<evidence type="ECO:0000313" key="3">
    <source>
        <dbReference type="Proteomes" id="UP000054047"/>
    </source>
</evidence>
<accession>A0A0C2CZT4</accession>
<dbReference type="Proteomes" id="UP000054047">
    <property type="component" value="Unassembled WGS sequence"/>
</dbReference>
<dbReference type="SMART" id="SM00327">
    <property type="entry name" value="VWA"/>
    <property type="match status" value="1"/>
</dbReference>
<keyword evidence="3" id="KW-1185">Reference proteome</keyword>
<feature type="non-terminal residue" evidence="2">
    <location>
        <position position="165"/>
    </location>
</feature>
<dbReference type="PROSITE" id="PS50234">
    <property type="entry name" value="VWFA"/>
    <property type="match status" value="1"/>
</dbReference>
<dbReference type="AlphaFoldDB" id="A0A0C2CZT4"/>
<dbReference type="SUPFAM" id="SSF53300">
    <property type="entry name" value="vWA-like"/>
    <property type="match status" value="1"/>
</dbReference>
<feature type="domain" description="VWFA" evidence="1">
    <location>
        <begin position="12"/>
        <end position="165"/>
    </location>
</feature>
<dbReference type="Pfam" id="PF00092">
    <property type="entry name" value="VWA"/>
    <property type="match status" value="1"/>
</dbReference>
<dbReference type="InterPro" id="IPR050525">
    <property type="entry name" value="ECM_Assembly_Org"/>
</dbReference>
<dbReference type="Gene3D" id="3.40.50.410">
    <property type="entry name" value="von Willebrand factor, type A domain"/>
    <property type="match status" value="1"/>
</dbReference>
<proteinExistence type="predicted"/>
<dbReference type="PANTHER" id="PTHR24020:SF18">
    <property type="entry name" value="COLLAGEN ALPHA-1(VI) CHAIN"/>
    <property type="match status" value="1"/>
</dbReference>
<dbReference type="EMBL" id="KN737584">
    <property type="protein sequence ID" value="KIH55307.1"/>
    <property type="molecule type" value="Genomic_DNA"/>
</dbReference>
<sequence>MEKYTPKCQKLDIIVVFDTSQSVVEPFVRDYADFSIDFISQYTLSGAVDGDNTRTGIISFNSDVQIVRELGERPLSDFKTAVSGIHYTGGTTNTLAAMKAGRDMFMRQGGTTHGRAMVFLSDGQPYPMTPDTWAEIVSVGNDLKGLGVDVFFVGDDNGYDDATKN</sequence>